<dbReference type="Proteomes" id="UP001501083">
    <property type="component" value="Unassembled WGS sequence"/>
</dbReference>
<dbReference type="PANTHER" id="PTHR47234">
    <property type="match status" value="1"/>
</dbReference>
<dbReference type="PANTHER" id="PTHR47234:SF2">
    <property type="entry name" value="TONB-DEPENDENT RECEPTOR"/>
    <property type="match status" value="1"/>
</dbReference>
<keyword evidence="4 8" id="KW-0812">Transmembrane</keyword>
<comment type="subcellular location">
    <subcellularLocation>
        <location evidence="1 8">Cell outer membrane</location>
        <topology evidence="1 8">Multi-pass membrane protein</topology>
    </subcellularLocation>
</comment>
<evidence type="ECO:0000256" key="2">
    <source>
        <dbReference type="ARBA" id="ARBA00022448"/>
    </source>
</evidence>
<dbReference type="InterPro" id="IPR012910">
    <property type="entry name" value="Plug_dom"/>
</dbReference>
<evidence type="ECO:0000259" key="11">
    <source>
        <dbReference type="Pfam" id="PF00593"/>
    </source>
</evidence>
<evidence type="ECO:0000256" key="3">
    <source>
        <dbReference type="ARBA" id="ARBA00022452"/>
    </source>
</evidence>
<name>A0ABP9LM29_9GAMM</name>
<dbReference type="Gene3D" id="2.40.170.20">
    <property type="entry name" value="TonB-dependent receptor, beta-barrel domain"/>
    <property type="match status" value="2"/>
</dbReference>
<sequence length="982" mass="106543">MTFKTSQLRDAITVALAVGATAVTANAFAQEAEQEATTLGRVEVTGSRIKRVDTETSQPILTLDRQAIENTGVTSIGDVIQQISANGSALNTSFNNGGNGQTQVDLRNLGSNRTLVLVNGRRWVTGLAGAVDLNTIPIAAVERVEVLKDGASAIYGSDAIAGVVNIITRQNFDGASASAFYGTTSEGDGTQQAYDFIIGSTTDRSNVMLGANYVKQEPIFAGDREISAVPSFGLPGNNVNAGASSTSRFGRFDYPAQGAGTLTLRPGAEGCVNNQVCDPSVVSQFRAFSLNTDGFNFAPENYLSTPQERIGLFGQARFDINDRVSFKAEALYNERRSEQYLAPQPISWGETLPAGFNSPTSLAYTFNLSEDSIYNPFGTDITRVQTRGPSFSPRRFSQDVDTYRFAGGFDGTFELGDRYFAWDVGMSYTDNHEDDTTTGLQNLARIRDAVGPSMIVNGVPICVSTPGDATSVIAGCVPWNVMGNAEDATPQMLEYINYVDHGTIKDEQKSYIANISGDMFELPGGMAAFAAGYERRDVNGAFSPDALASSGLTTGSQATATAGGYKVDEVYLELSLPVLKDLPGADLLEFQLAGRYSDYSTFGDTFNPKFGFKWKPMEDLLIRGNWSKGFRAPSINELFAGEADNFPTLYDPCDANNLYAATATGQLSDAGVAAVTANCLADGVPADYGQPNPQIRTTIGGNPNLQPETSESTTFGAVWSPSFLEGFSVSLDWWKIDIDDPIQVVDIQEAIDACYLALPGARDANSCAVFTRDATTGDVADVDATLQNQGFRNVEGYDFTLDYSFETSVGKFRVNWDNSYISKYETQIAEGSAVVSRVGNISTNFPVWRWRSNIDLSWERGDWDASLMGRYYSALDEECEGPVLAAVYAEQPEFENLCSAPRRPTTDFTGTSAVTPENTLDETMYWDVQVGTKLPWNARVAVGVNNVFDEDPPVSYTAFANSFDPQYEMPGQFYYIRYDQKF</sequence>
<evidence type="ECO:0000256" key="7">
    <source>
        <dbReference type="ARBA" id="ARBA00023237"/>
    </source>
</evidence>
<dbReference type="Pfam" id="PF07715">
    <property type="entry name" value="Plug"/>
    <property type="match status" value="1"/>
</dbReference>
<reference evidence="14" key="1">
    <citation type="journal article" date="2019" name="Int. J. Syst. Evol. Microbiol.">
        <title>The Global Catalogue of Microorganisms (GCM) 10K type strain sequencing project: providing services to taxonomists for standard genome sequencing and annotation.</title>
        <authorList>
            <consortium name="The Broad Institute Genomics Platform"/>
            <consortium name="The Broad Institute Genome Sequencing Center for Infectious Disease"/>
            <person name="Wu L."/>
            <person name="Ma J."/>
        </authorList>
    </citation>
    <scope>NUCLEOTIDE SEQUENCE [LARGE SCALE GENOMIC DNA]</scope>
    <source>
        <strain evidence="14">JCM 19212</strain>
    </source>
</reference>
<dbReference type="PROSITE" id="PS52016">
    <property type="entry name" value="TONB_DEPENDENT_REC_3"/>
    <property type="match status" value="1"/>
</dbReference>
<evidence type="ECO:0000256" key="6">
    <source>
        <dbReference type="ARBA" id="ARBA00023136"/>
    </source>
</evidence>
<dbReference type="Gene3D" id="2.170.130.10">
    <property type="entry name" value="TonB-dependent receptor, plug domain"/>
    <property type="match status" value="1"/>
</dbReference>
<dbReference type="InterPro" id="IPR036942">
    <property type="entry name" value="Beta-barrel_TonB_sf"/>
</dbReference>
<evidence type="ECO:0000256" key="8">
    <source>
        <dbReference type="PROSITE-ProRule" id="PRU01360"/>
    </source>
</evidence>
<evidence type="ECO:0000256" key="9">
    <source>
        <dbReference type="RuleBase" id="RU003357"/>
    </source>
</evidence>
<feature type="domain" description="TonB-dependent receptor-like beta-barrel" evidence="11">
    <location>
        <begin position="354"/>
        <end position="947"/>
    </location>
</feature>
<dbReference type="InterPro" id="IPR037066">
    <property type="entry name" value="Plug_dom_sf"/>
</dbReference>
<keyword evidence="5 9" id="KW-0798">TonB box</keyword>
<dbReference type="SUPFAM" id="SSF56935">
    <property type="entry name" value="Porins"/>
    <property type="match status" value="1"/>
</dbReference>
<evidence type="ECO:0000256" key="5">
    <source>
        <dbReference type="ARBA" id="ARBA00023077"/>
    </source>
</evidence>
<feature type="signal peptide" evidence="10">
    <location>
        <begin position="1"/>
        <end position="29"/>
    </location>
</feature>
<evidence type="ECO:0000256" key="1">
    <source>
        <dbReference type="ARBA" id="ARBA00004571"/>
    </source>
</evidence>
<keyword evidence="7 8" id="KW-0998">Cell outer membrane</keyword>
<feature type="domain" description="TonB-dependent receptor plug" evidence="12">
    <location>
        <begin position="55"/>
        <end position="163"/>
    </location>
</feature>
<evidence type="ECO:0000313" key="13">
    <source>
        <dbReference type="EMBL" id="GAA5078163.1"/>
    </source>
</evidence>
<keyword evidence="10" id="KW-0732">Signal</keyword>
<feature type="chain" id="PRO_5045471818" evidence="10">
    <location>
        <begin position="30"/>
        <end position="982"/>
    </location>
</feature>
<evidence type="ECO:0000313" key="14">
    <source>
        <dbReference type="Proteomes" id="UP001501083"/>
    </source>
</evidence>
<comment type="similarity">
    <text evidence="8 9">Belongs to the TonB-dependent receptor family.</text>
</comment>
<keyword evidence="3 8" id="KW-1134">Transmembrane beta strand</keyword>
<dbReference type="RefSeq" id="WP_158984695.1">
    <property type="nucleotide sequence ID" value="NZ_BAABKY010000002.1"/>
</dbReference>
<keyword evidence="2 8" id="KW-0813">Transport</keyword>
<evidence type="ECO:0000256" key="10">
    <source>
        <dbReference type="SAM" id="SignalP"/>
    </source>
</evidence>
<organism evidence="13 14">
    <name type="scientific">Lysobacter panacisoli</name>
    <dbReference type="NCBI Taxonomy" id="1255263"/>
    <lineage>
        <taxon>Bacteria</taxon>
        <taxon>Pseudomonadati</taxon>
        <taxon>Pseudomonadota</taxon>
        <taxon>Gammaproteobacteria</taxon>
        <taxon>Lysobacterales</taxon>
        <taxon>Lysobacteraceae</taxon>
        <taxon>Lysobacter</taxon>
    </lineage>
</organism>
<evidence type="ECO:0000256" key="4">
    <source>
        <dbReference type="ARBA" id="ARBA00022692"/>
    </source>
</evidence>
<comment type="caution">
    <text evidence="13">The sequence shown here is derived from an EMBL/GenBank/DDBJ whole genome shotgun (WGS) entry which is preliminary data.</text>
</comment>
<keyword evidence="6 8" id="KW-0472">Membrane</keyword>
<evidence type="ECO:0000259" key="12">
    <source>
        <dbReference type="Pfam" id="PF07715"/>
    </source>
</evidence>
<protein>
    <submittedName>
        <fullName evidence="13">TonB-dependent receptor</fullName>
    </submittedName>
</protein>
<dbReference type="Pfam" id="PF00593">
    <property type="entry name" value="TonB_dep_Rec_b-barrel"/>
    <property type="match status" value="1"/>
</dbReference>
<proteinExistence type="inferred from homology"/>
<dbReference type="InterPro" id="IPR000531">
    <property type="entry name" value="Beta-barrel_TonB"/>
</dbReference>
<dbReference type="InterPro" id="IPR039426">
    <property type="entry name" value="TonB-dep_rcpt-like"/>
</dbReference>
<gene>
    <name evidence="13" type="ORF">GCM10025759_25010</name>
</gene>
<keyword evidence="14" id="KW-1185">Reference proteome</keyword>
<keyword evidence="13" id="KW-0675">Receptor</keyword>
<accession>A0ABP9LM29</accession>
<dbReference type="EMBL" id="BAABKY010000002">
    <property type="protein sequence ID" value="GAA5078163.1"/>
    <property type="molecule type" value="Genomic_DNA"/>
</dbReference>